<comment type="caution">
    <text evidence="1">The sequence shown here is derived from an EMBL/GenBank/DDBJ whole genome shotgun (WGS) entry which is preliminary data.</text>
</comment>
<dbReference type="EMBL" id="JAAOYM010000001">
    <property type="protein sequence ID" value="NIJ11139.1"/>
    <property type="molecule type" value="Genomic_DNA"/>
</dbReference>
<proteinExistence type="predicted"/>
<dbReference type="Proteomes" id="UP000545493">
    <property type="component" value="Unassembled WGS sequence"/>
</dbReference>
<name>A0A7X5ZPV6_9PSEU</name>
<accession>A0A7X5ZPV6</accession>
<dbReference type="RefSeq" id="WP_167168036.1">
    <property type="nucleotide sequence ID" value="NZ_JAAOYM010000001.1"/>
</dbReference>
<gene>
    <name evidence="1" type="ORF">FHU38_001483</name>
</gene>
<protein>
    <submittedName>
        <fullName evidence="1">Uncharacterized protein</fullName>
    </submittedName>
</protein>
<keyword evidence="2" id="KW-1185">Reference proteome</keyword>
<reference evidence="1 2" key="1">
    <citation type="submission" date="2020-03" db="EMBL/GenBank/DDBJ databases">
        <title>Sequencing the genomes of 1000 actinobacteria strains.</title>
        <authorList>
            <person name="Klenk H.-P."/>
        </authorList>
    </citation>
    <scope>NUCLEOTIDE SEQUENCE [LARGE SCALE GENOMIC DNA]</scope>
    <source>
        <strain evidence="1 2">DSM 45685</strain>
    </source>
</reference>
<evidence type="ECO:0000313" key="2">
    <source>
        <dbReference type="Proteomes" id="UP000545493"/>
    </source>
</evidence>
<organism evidence="1 2">
    <name type="scientific">Saccharomonospora amisosensis</name>
    <dbReference type="NCBI Taxonomy" id="1128677"/>
    <lineage>
        <taxon>Bacteria</taxon>
        <taxon>Bacillati</taxon>
        <taxon>Actinomycetota</taxon>
        <taxon>Actinomycetes</taxon>
        <taxon>Pseudonocardiales</taxon>
        <taxon>Pseudonocardiaceae</taxon>
        <taxon>Saccharomonospora</taxon>
    </lineage>
</organism>
<dbReference type="AlphaFoldDB" id="A0A7X5ZPV6"/>
<sequence>MSITGDDVRSLLASDLPDASLVLLEGRVHLLGGPDLGSPRYAGALVVASRDELRDRLLDHEPSPRELDELAAGLRTAVSNLGG</sequence>
<evidence type="ECO:0000313" key="1">
    <source>
        <dbReference type="EMBL" id="NIJ11139.1"/>
    </source>
</evidence>